<dbReference type="EMBL" id="CALNXK010000189">
    <property type="protein sequence ID" value="CAH3174266.1"/>
    <property type="molecule type" value="Genomic_DNA"/>
</dbReference>
<evidence type="ECO:0000313" key="3">
    <source>
        <dbReference type="Proteomes" id="UP001159405"/>
    </source>
</evidence>
<dbReference type="Proteomes" id="UP001159405">
    <property type="component" value="Unassembled WGS sequence"/>
</dbReference>
<name>A0ABN8R640_9CNID</name>
<sequence>MLGSLFNSIWPVPIGFLFSLLVIMACIFRRRIFRCLKVKQTRVGSGTYTPHGEINTAVEIPINTDSGIIANSTPASQRTEQRSEQVNEHPIFLTLPNPSSTVSIISSPTSDTLLRGFHVSATSEQDSALEEAPPPSYSSLFYCPPPKYEDVVVTTQ</sequence>
<reference evidence="2 3" key="1">
    <citation type="submission" date="2022-05" db="EMBL/GenBank/DDBJ databases">
        <authorList>
            <consortium name="Genoscope - CEA"/>
            <person name="William W."/>
        </authorList>
    </citation>
    <scope>NUCLEOTIDE SEQUENCE [LARGE SCALE GENOMIC DNA]</scope>
</reference>
<evidence type="ECO:0000313" key="2">
    <source>
        <dbReference type="EMBL" id="CAH3174266.1"/>
    </source>
</evidence>
<keyword evidence="1" id="KW-0812">Transmembrane</keyword>
<comment type="caution">
    <text evidence="2">The sequence shown here is derived from an EMBL/GenBank/DDBJ whole genome shotgun (WGS) entry which is preliminary data.</text>
</comment>
<gene>
    <name evidence="2" type="ORF">PLOB_00014702</name>
</gene>
<keyword evidence="1" id="KW-1133">Transmembrane helix</keyword>
<evidence type="ECO:0000256" key="1">
    <source>
        <dbReference type="SAM" id="Phobius"/>
    </source>
</evidence>
<feature type="transmembrane region" description="Helical" evidence="1">
    <location>
        <begin position="6"/>
        <end position="28"/>
    </location>
</feature>
<organism evidence="2 3">
    <name type="scientific">Porites lobata</name>
    <dbReference type="NCBI Taxonomy" id="104759"/>
    <lineage>
        <taxon>Eukaryota</taxon>
        <taxon>Metazoa</taxon>
        <taxon>Cnidaria</taxon>
        <taxon>Anthozoa</taxon>
        <taxon>Hexacorallia</taxon>
        <taxon>Scleractinia</taxon>
        <taxon>Fungiina</taxon>
        <taxon>Poritidae</taxon>
        <taxon>Porites</taxon>
    </lineage>
</organism>
<keyword evidence="1" id="KW-0472">Membrane</keyword>
<keyword evidence="3" id="KW-1185">Reference proteome</keyword>
<proteinExistence type="predicted"/>
<protein>
    <submittedName>
        <fullName evidence="2">Uncharacterized protein</fullName>
    </submittedName>
</protein>
<accession>A0ABN8R640</accession>